<gene>
    <name evidence="12" type="ORF">BJX63DRAFT_424681</name>
</gene>
<evidence type="ECO:0000256" key="4">
    <source>
        <dbReference type="ARBA" id="ARBA00010991"/>
    </source>
</evidence>
<evidence type="ECO:0000256" key="11">
    <source>
        <dbReference type="SAM" id="Phobius"/>
    </source>
</evidence>
<name>A0ABR4GZG1_9EURO</name>
<keyword evidence="8 11" id="KW-0472">Membrane</keyword>
<comment type="similarity">
    <text evidence="4">Belongs to the rad1 family.</text>
</comment>
<keyword evidence="9" id="KW-0234">DNA repair</keyword>
<reference evidence="12 13" key="1">
    <citation type="submission" date="2024-07" db="EMBL/GenBank/DDBJ databases">
        <title>Section-level genome sequencing and comparative genomics of Aspergillus sections Usti and Cavernicolus.</title>
        <authorList>
            <consortium name="Lawrence Berkeley National Laboratory"/>
            <person name="Nybo J.L."/>
            <person name="Vesth T.C."/>
            <person name="Theobald S."/>
            <person name="Frisvad J.C."/>
            <person name="Larsen T.O."/>
            <person name="Kjaerboelling I."/>
            <person name="Rothschild-Mancinelli K."/>
            <person name="Lyhne E.K."/>
            <person name="Kogle M.E."/>
            <person name="Barry K."/>
            <person name="Clum A."/>
            <person name="Na H."/>
            <person name="Ledsgaard L."/>
            <person name="Lin J."/>
            <person name="Lipzen A."/>
            <person name="Kuo A."/>
            <person name="Riley R."/>
            <person name="Mondo S."/>
            <person name="Labutti K."/>
            <person name="Haridas S."/>
            <person name="Pangalinan J."/>
            <person name="Salamov A.A."/>
            <person name="Simmons B.A."/>
            <person name="Magnuson J.K."/>
            <person name="Chen J."/>
            <person name="Drula E."/>
            <person name="Henrissat B."/>
            <person name="Wiebenga A."/>
            <person name="Lubbers R.J."/>
            <person name="Gomes A.C."/>
            <person name="Makela M.R."/>
            <person name="Stajich J."/>
            <person name="Grigoriev I.V."/>
            <person name="Mortensen U.H."/>
            <person name="De Vries R.P."/>
            <person name="Baker S.E."/>
            <person name="Andersen M.R."/>
        </authorList>
    </citation>
    <scope>NUCLEOTIDE SEQUENCE [LARGE SCALE GENOMIC DNA]</scope>
    <source>
        <strain evidence="12 13">CBS 588.65</strain>
    </source>
</reference>
<dbReference type="InterPro" id="IPR007915">
    <property type="entry name" value="TMEM258/Ost5"/>
</dbReference>
<dbReference type="EMBL" id="JBFXLT010000114">
    <property type="protein sequence ID" value="KAL2808379.1"/>
    <property type="molecule type" value="Genomic_DNA"/>
</dbReference>
<dbReference type="Pfam" id="PF05251">
    <property type="entry name" value="Ost5"/>
    <property type="match status" value="1"/>
</dbReference>
<evidence type="ECO:0000256" key="5">
    <source>
        <dbReference type="ARBA" id="ARBA00022692"/>
    </source>
</evidence>
<dbReference type="PRINTS" id="PR01245">
    <property type="entry name" value="RAD1REC1"/>
</dbReference>
<evidence type="ECO:0000256" key="9">
    <source>
        <dbReference type="ARBA" id="ARBA00023204"/>
    </source>
</evidence>
<dbReference type="Gene3D" id="3.70.10.10">
    <property type="match status" value="1"/>
</dbReference>
<evidence type="ECO:0000256" key="8">
    <source>
        <dbReference type="ARBA" id="ARBA00023136"/>
    </source>
</evidence>
<dbReference type="InterPro" id="IPR003021">
    <property type="entry name" value="Rad1_Rec1_Rad17"/>
</dbReference>
<organism evidence="12 13">
    <name type="scientific">Aspergillus granulosus</name>
    <dbReference type="NCBI Taxonomy" id="176169"/>
    <lineage>
        <taxon>Eukaryota</taxon>
        <taxon>Fungi</taxon>
        <taxon>Dikarya</taxon>
        <taxon>Ascomycota</taxon>
        <taxon>Pezizomycotina</taxon>
        <taxon>Eurotiomycetes</taxon>
        <taxon>Eurotiomycetidae</taxon>
        <taxon>Eurotiales</taxon>
        <taxon>Aspergillaceae</taxon>
        <taxon>Aspergillus</taxon>
        <taxon>Aspergillus subgen. Nidulantes</taxon>
    </lineage>
</organism>
<dbReference type="Proteomes" id="UP001610334">
    <property type="component" value="Unassembled WGS sequence"/>
</dbReference>
<keyword evidence="13" id="KW-1185">Reference proteome</keyword>
<evidence type="ECO:0000256" key="10">
    <source>
        <dbReference type="ARBA" id="ARBA00023242"/>
    </source>
</evidence>
<evidence type="ECO:0000256" key="1">
    <source>
        <dbReference type="ARBA" id="ARBA00004123"/>
    </source>
</evidence>
<proteinExistence type="inferred from homology"/>
<keyword evidence="5 11" id="KW-0812">Transmembrane</keyword>
<evidence type="ECO:0000256" key="6">
    <source>
        <dbReference type="ARBA" id="ARBA00022763"/>
    </source>
</evidence>
<evidence type="ECO:0000256" key="3">
    <source>
        <dbReference type="ARBA" id="ARBA00009825"/>
    </source>
</evidence>
<sequence length="511" mass="54776">MSLNQIWEAASASPYTPLIAKDNQFSVGFTLLLLAFILTGLFGLNRSFLSIATFGIPASLAFGFGAVYMICAVGVYSKTTQSVPLEAPEFSRPSLVNNIFRVHTPYCSILLSPRALHRERAIMAETGPIFTAVSSNAHQLFTLLHCIGFAQNATVQITPDGIRFSVEEGRVVQGLAFLDKALFTTYTFNPLPATANDEGDLSMETAESDGSNYPCFVVSLSALLETLKIFGVGDSSAAGASRAGSVQPSTISASSAFNAPALLLNRSCTFQYSSHGSPLSITLAETGVKTTCELTTYEPDEGEVEIPFQRDGIIMKIIMRSAWLYNAITELGSTSPGILKISASAKEEPFFTLSGSGGPFSQSSVEFSIEDTQANGTQADSHRKVLTNDGTSRSRATRAKLAPTVTETFLVSPPSSMGSRIKQDYRFSFIHKASRAMAAANKVSIRGDRQGVLSLQFMIEFDTNGSVVTSNPTRPAKDSLGSTVSFVDFRFVPLLDEDELGGGDTMLDGMD</sequence>
<keyword evidence="6" id="KW-0227">DNA damage</keyword>
<protein>
    <submittedName>
        <fullName evidence="12">Repair protein Rad1/Rec1/Rad17-domain-containing protein</fullName>
    </submittedName>
</protein>
<feature type="transmembrane region" description="Helical" evidence="11">
    <location>
        <begin position="25"/>
        <end position="44"/>
    </location>
</feature>
<evidence type="ECO:0000256" key="2">
    <source>
        <dbReference type="ARBA" id="ARBA00004141"/>
    </source>
</evidence>
<keyword evidence="7 11" id="KW-1133">Transmembrane helix</keyword>
<comment type="similarity">
    <text evidence="3">Belongs to the OST5 family.</text>
</comment>
<evidence type="ECO:0000256" key="7">
    <source>
        <dbReference type="ARBA" id="ARBA00022989"/>
    </source>
</evidence>
<dbReference type="PANTHER" id="PTHR10870:SF0">
    <property type="entry name" value="CELL CYCLE CHECKPOINT PROTEIN RAD1"/>
    <property type="match status" value="1"/>
</dbReference>
<evidence type="ECO:0000313" key="12">
    <source>
        <dbReference type="EMBL" id="KAL2808379.1"/>
    </source>
</evidence>
<keyword evidence="10" id="KW-0539">Nucleus</keyword>
<accession>A0ABR4GZG1</accession>
<comment type="subcellular location">
    <subcellularLocation>
        <location evidence="2">Membrane</location>
        <topology evidence="2">Multi-pass membrane protein</topology>
    </subcellularLocation>
    <subcellularLocation>
        <location evidence="1">Nucleus</location>
    </subcellularLocation>
</comment>
<feature type="transmembrane region" description="Helical" evidence="11">
    <location>
        <begin position="51"/>
        <end position="76"/>
    </location>
</feature>
<dbReference type="PANTHER" id="PTHR10870">
    <property type="entry name" value="CELL CYCLE CHECKPOINT PROTEIN RAD1"/>
    <property type="match status" value="1"/>
</dbReference>
<evidence type="ECO:0000313" key="13">
    <source>
        <dbReference type="Proteomes" id="UP001610334"/>
    </source>
</evidence>
<dbReference type="Pfam" id="PF02144">
    <property type="entry name" value="Rad1"/>
    <property type="match status" value="1"/>
</dbReference>
<comment type="caution">
    <text evidence="12">The sequence shown here is derived from an EMBL/GenBank/DDBJ whole genome shotgun (WGS) entry which is preliminary data.</text>
</comment>